<proteinExistence type="predicted"/>
<evidence type="ECO:0000313" key="1">
    <source>
        <dbReference type="EMBL" id="CAZ86578.1"/>
    </source>
</evidence>
<dbReference type="RefSeq" id="XP_002842387.1">
    <property type="nucleotide sequence ID" value="XM_002842341.1"/>
</dbReference>
<dbReference type="HOGENOM" id="CLU_2529115_0_0_1"/>
<sequence length="84" mass="9474">MKRTYGRSIHTTAPLYAFSFQILPWRSHFEQLYGVKGFTTIPVSPQSSYMAYLYGTGYVFPPPPIAPSHPLRPSPSNSLTSCFE</sequence>
<dbReference type="EMBL" id="FN430380">
    <property type="protein sequence ID" value="CAZ86578.1"/>
    <property type="molecule type" value="Genomic_DNA"/>
</dbReference>
<gene>
    <name evidence="1" type="ORF">GSTUM_00012093001</name>
</gene>
<reference evidence="1 2" key="1">
    <citation type="journal article" date="2010" name="Nature">
        <title>Perigord black truffle genome uncovers evolutionary origins and mechanisms of symbiosis.</title>
        <authorList>
            <person name="Martin F."/>
            <person name="Kohler A."/>
            <person name="Murat C."/>
            <person name="Balestrini R."/>
            <person name="Coutinho P.M."/>
            <person name="Jaillon O."/>
            <person name="Montanini B."/>
            <person name="Morin E."/>
            <person name="Noel B."/>
            <person name="Percudani R."/>
            <person name="Porcel B."/>
            <person name="Rubini A."/>
            <person name="Amicucci A."/>
            <person name="Amselem J."/>
            <person name="Anthouard V."/>
            <person name="Arcioni S."/>
            <person name="Artiguenave F."/>
            <person name="Aury J.M."/>
            <person name="Ballario P."/>
            <person name="Bolchi A."/>
            <person name="Brenna A."/>
            <person name="Brun A."/>
            <person name="Buee M."/>
            <person name="Cantarel B."/>
            <person name="Chevalier G."/>
            <person name="Couloux A."/>
            <person name="Da Silva C."/>
            <person name="Denoeud F."/>
            <person name="Duplessis S."/>
            <person name="Ghignone S."/>
            <person name="Hilselberger B."/>
            <person name="Iotti M."/>
            <person name="Marcais B."/>
            <person name="Mello A."/>
            <person name="Miranda M."/>
            <person name="Pacioni G."/>
            <person name="Quesneville H."/>
            <person name="Riccioni C."/>
            <person name="Ruotolo R."/>
            <person name="Splivallo R."/>
            <person name="Stocchi V."/>
            <person name="Tisserant E."/>
            <person name="Viscomi A.R."/>
            <person name="Zambonelli A."/>
            <person name="Zampieri E."/>
            <person name="Henrissat B."/>
            <person name="Lebrun M.H."/>
            <person name="Paolocci F."/>
            <person name="Bonfante P."/>
            <person name="Ottonello S."/>
            <person name="Wincker P."/>
        </authorList>
    </citation>
    <scope>NUCLEOTIDE SEQUENCE [LARGE SCALE GENOMIC DNA]</scope>
    <source>
        <strain evidence="1 2">Mel28</strain>
    </source>
</reference>
<name>D5GPY5_TUBMM</name>
<dbReference type="InParanoid" id="D5GPY5"/>
<dbReference type="GeneID" id="9182322"/>
<dbReference type="Proteomes" id="UP000006911">
    <property type="component" value="Unassembled WGS sequence"/>
</dbReference>
<dbReference type="KEGG" id="tml:GSTUM_00012093001"/>
<dbReference type="AlphaFoldDB" id="D5GPY5"/>
<organism evidence="1 2">
    <name type="scientific">Tuber melanosporum (strain Mel28)</name>
    <name type="common">Perigord black truffle</name>
    <dbReference type="NCBI Taxonomy" id="656061"/>
    <lineage>
        <taxon>Eukaryota</taxon>
        <taxon>Fungi</taxon>
        <taxon>Dikarya</taxon>
        <taxon>Ascomycota</taxon>
        <taxon>Pezizomycotina</taxon>
        <taxon>Pezizomycetes</taxon>
        <taxon>Pezizales</taxon>
        <taxon>Tuberaceae</taxon>
        <taxon>Tuber</taxon>
    </lineage>
</organism>
<protein>
    <submittedName>
        <fullName evidence="1">(Perigord truffle) hypothetical protein</fullName>
    </submittedName>
</protein>
<evidence type="ECO:0000313" key="2">
    <source>
        <dbReference type="Proteomes" id="UP000006911"/>
    </source>
</evidence>
<accession>D5GPY5</accession>
<keyword evidence="2" id="KW-1185">Reference proteome</keyword>